<dbReference type="NCBIfam" id="NF005876">
    <property type="entry name" value="PRK07823.1"/>
    <property type="match status" value="1"/>
</dbReference>
<protein>
    <recommendedName>
        <fullName evidence="3">S-methyl-5'-thioadenosine phosphorylase</fullName>
        <ecNumber evidence="3">2.4.2.28</ecNumber>
    </recommendedName>
    <alternativeName>
        <fullName evidence="3">5'-methylthioadenosine phosphorylase</fullName>
        <shortName evidence="3">MTA phosphorylase</shortName>
        <shortName evidence="3">MTAP</shortName>
    </alternativeName>
</protein>
<comment type="catalytic activity">
    <reaction evidence="3">
        <text>S-methyl-5'-thioadenosine + phosphate = 5-(methylsulfanyl)-alpha-D-ribose 1-phosphate + adenine</text>
        <dbReference type="Rhea" id="RHEA:11852"/>
        <dbReference type="ChEBI" id="CHEBI:16708"/>
        <dbReference type="ChEBI" id="CHEBI:17509"/>
        <dbReference type="ChEBI" id="CHEBI:43474"/>
        <dbReference type="ChEBI" id="CHEBI:58533"/>
        <dbReference type="EC" id="2.4.2.28"/>
    </reaction>
</comment>
<comment type="caution">
    <text evidence="3">Lacks conserved residue(s) required for the propagation of feature annotation.</text>
</comment>
<dbReference type="PANTHER" id="PTHR42679">
    <property type="entry name" value="S-METHYL-5'-THIOADENOSINE PHOSPHORYLASE"/>
    <property type="match status" value="1"/>
</dbReference>
<feature type="binding site" evidence="3">
    <location>
        <begin position="209"/>
        <end position="211"/>
    </location>
    <ligand>
        <name>substrate</name>
    </ligand>
</feature>
<dbReference type="GO" id="GO:0017061">
    <property type="term" value="F:S-methyl-5-thioadenosine phosphorylase activity"/>
    <property type="evidence" value="ECO:0007669"/>
    <property type="project" value="UniProtKB-UniRule"/>
</dbReference>
<comment type="caution">
    <text evidence="5">The sequence shown here is derived from an EMBL/GenBank/DDBJ whole genome shotgun (WGS) entry which is preliminary data.</text>
</comment>
<evidence type="ECO:0000313" key="5">
    <source>
        <dbReference type="EMBL" id="ONM50556.1"/>
    </source>
</evidence>
<comment type="pathway">
    <text evidence="3">Amino-acid biosynthesis; L-methionine biosynthesis via salvage pathway; S-methyl-5-thio-alpha-D-ribose 1-phosphate from S-methyl-5'-thioadenosine (phosphorylase route): step 1/1.</text>
</comment>
<feature type="binding site" evidence="3">
    <location>
        <position position="186"/>
    </location>
    <ligand>
        <name>phosphate</name>
        <dbReference type="ChEBI" id="CHEBI:43474"/>
    </ligand>
</feature>
<comment type="subunit">
    <text evidence="3">Homohexamer. Dimer of a homotrimer.</text>
</comment>
<dbReference type="Gene3D" id="3.40.50.1580">
    <property type="entry name" value="Nucleoside phosphorylase domain"/>
    <property type="match status" value="1"/>
</dbReference>
<accession>A0A1W0BE49</accession>
<dbReference type="STRING" id="1538463.B0T36_00975"/>
<evidence type="ECO:0000259" key="4">
    <source>
        <dbReference type="Pfam" id="PF01048"/>
    </source>
</evidence>
<keyword evidence="1 3" id="KW-0328">Glycosyltransferase</keyword>
<feature type="binding site" evidence="3">
    <location>
        <position position="185"/>
    </location>
    <ligand>
        <name>substrate</name>
    </ligand>
</feature>
<keyword evidence="3" id="KW-0660">Purine salvage</keyword>
<evidence type="ECO:0000313" key="6">
    <source>
        <dbReference type="Proteomes" id="UP000188836"/>
    </source>
</evidence>
<dbReference type="UniPathway" id="UPA00904">
    <property type="reaction ID" value="UER00873"/>
</dbReference>
<comment type="similarity">
    <text evidence="3">Belongs to the PNP/MTAP phosphorylase family. MTAP subfamily.</text>
</comment>
<feature type="site" description="Important for substrate specificity" evidence="3">
    <location>
        <position position="167"/>
    </location>
</feature>
<dbReference type="NCBIfam" id="TIGR01694">
    <property type="entry name" value="MTAP"/>
    <property type="match status" value="1"/>
</dbReference>
<dbReference type="GO" id="GO:0005829">
    <property type="term" value="C:cytosol"/>
    <property type="evidence" value="ECO:0007669"/>
    <property type="project" value="TreeGrafter"/>
</dbReference>
<feature type="site" description="Important for substrate specificity" evidence="3">
    <location>
        <position position="222"/>
    </location>
</feature>
<dbReference type="RefSeq" id="WP_077114490.1">
    <property type="nucleotide sequence ID" value="NZ_LOKT01000001.1"/>
</dbReference>
<dbReference type="HAMAP" id="MF_01963">
    <property type="entry name" value="MTAP"/>
    <property type="match status" value="1"/>
</dbReference>
<dbReference type="OrthoDB" id="1523230at2"/>
<dbReference type="InterPro" id="IPR000845">
    <property type="entry name" value="Nucleoside_phosphorylase_d"/>
</dbReference>
<feature type="domain" description="Nucleoside phosphorylase" evidence="4">
    <location>
        <begin position="9"/>
        <end position="228"/>
    </location>
</feature>
<evidence type="ECO:0000256" key="3">
    <source>
        <dbReference type="HAMAP-Rule" id="MF_01963"/>
    </source>
</evidence>
<dbReference type="GO" id="GO:0019509">
    <property type="term" value="P:L-methionine salvage from methylthioadenosine"/>
    <property type="evidence" value="ECO:0007669"/>
    <property type="project" value="UniProtKB-UniRule"/>
</dbReference>
<proteinExistence type="inferred from homology"/>
<dbReference type="SUPFAM" id="SSF53167">
    <property type="entry name" value="Purine and uridine phosphorylases"/>
    <property type="match status" value="1"/>
</dbReference>
<comment type="function">
    <text evidence="3">Catalyzes the reversible phosphorylation of S-methyl-5'-thioadenosine (MTA) to adenine and 5-methylthioribose-1-phosphate. Involved in the breakdown of MTA, a major by-product of polyamine biosynthesis. Responsible for the first step in the methionine salvage pathway after MTA has been generated from S-adenosylmethionine. Has broad substrate specificity with 6-aminopurine nucleosides as preferred substrates.</text>
</comment>
<feature type="binding site" evidence="3">
    <location>
        <begin position="56"/>
        <end position="57"/>
    </location>
    <ligand>
        <name>phosphate</name>
        <dbReference type="ChEBI" id="CHEBI:43474"/>
    </ligand>
</feature>
<reference evidence="5 6" key="1">
    <citation type="journal article" date="2016" name="Antonie Van Leeuwenhoek">
        <title>Nocardia donostiensis sp. nov., isolated from human respiratory specimens.</title>
        <authorList>
            <person name="Ercibengoa M."/>
            <person name="Bell M."/>
            <person name="Marimon J.M."/>
            <person name="Humrighouse B."/>
            <person name="Klenk H.P."/>
            <person name="Potter G."/>
            <person name="Perez-Trallero E."/>
        </authorList>
    </citation>
    <scope>NUCLEOTIDE SEQUENCE [LARGE SCALE GENOMIC DNA]</scope>
    <source>
        <strain evidence="5 6">X1655</strain>
    </source>
</reference>
<dbReference type="AlphaFoldDB" id="A0A1W0BE49"/>
<keyword evidence="6" id="KW-1185">Reference proteome</keyword>
<name>A0A1W0BE49_9NOCA</name>
<feature type="binding site" evidence="3">
    <location>
        <position position="15"/>
    </location>
    <ligand>
        <name>phosphate</name>
        <dbReference type="ChEBI" id="CHEBI:43474"/>
    </ligand>
</feature>
<sequence>MTSQPRPALAVIGGSGFYDFFDDEAHTVEVDTPYGAPSAPIAIGTVEGRAVAFLPRHGRRHEYSPHTLPYQANMWALRSVGVRRVLAPCAVGSLRPDWGPGTVVVPDQLVDRTSGRAQTYFDGGGVHVYFADPYCAQLRGVVASAASDRMPVRESGTMVVVEGPRFSTRAESRWFAAQGWELVNMTGHPEAVLARELEMCYAPVALVTDLDAGVADGDGVRAADVFAEFERNIGPFKQLIRQAISAVEDNDTCESCRVHAGVSLPFELP</sequence>
<organism evidence="5 6">
    <name type="scientific">Nocardia donostiensis</name>
    <dbReference type="NCBI Taxonomy" id="1538463"/>
    <lineage>
        <taxon>Bacteria</taxon>
        <taxon>Bacillati</taxon>
        <taxon>Actinomycetota</taxon>
        <taxon>Actinomycetes</taxon>
        <taxon>Mycobacteriales</taxon>
        <taxon>Nocardiaceae</taxon>
        <taxon>Nocardia</taxon>
    </lineage>
</organism>
<dbReference type="CDD" id="cd09010">
    <property type="entry name" value="MTAP_SsMTAPII_like_MTIP"/>
    <property type="match status" value="1"/>
</dbReference>
<dbReference type="InterPro" id="IPR035994">
    <property type="entry name" value="Nucleoside_phosphorylase_sf"/>
</dbReference>
<dbReference type="EC" id="2.4.2.28" evidence="3"/>
<gene>
    <name evidence="3" type="primary">mtnP</name>
    <name evidence="5" type="ORF">B0T46_01195</name>
</gene>
<dbReference type="EMBL" id="MUMY01000001">
    <property type="protein sequence ID" value="ONM50556.1"/>
    <property type="molecule type" value="Genomic_DNA"/>
</dbReference>
<evidence type="ECO:0000256" key="2">
    <source>
        <dbReference type="ARBA" id="ARBA00022679"/>
    </source>
</evidence>
<dbReference type="GO" id="GO:0006166">
    <property type="term" value="P:purine ribonucleoside salvage"/>
    <property type="evidence" value="ECO:0007669"/>
    <property type="project" value="UniProtKB-KW"/>
</dbReference>
<dbReference type="Pfam" id="PF01048">
    <property type="entry name" value="PNP_UDP_1"/>
    <property type="match status" value="1"/>
</dbReference>
<evidence type="ECO:0000256" key="1">
    <source>
        <dbReference type="ARBA" id="ARBA00022676"/>
    </source>
</evidence>
<dbReference type="PANTHER" id="PTHR42679:SF2">
    <property type="entry name" value="S-METHYL-5'-THIOADENOSINE PHOSPHORYLASE"/>
    <property type="match status" value="1"/>
</dbReference>
<dbReference type="InterPro" id="IPR010044">
    <property type="entry name" value="MTAP"/>
</dbReference>
<dbReference type="Proteomes" id="UP000188836">
    <property type="component" value="Unassembled WGS sequence"/>
</dbReference>
<keyword evidence="2 3" id="KW-0808">Transferase</keyword>